<name>A0A6J4SNK7_9BACT</name>
<evidence type="ECO:0000256" key="1">
    <source>
        <dbReference type="SAM" id="MobiDB-lite"/>
    </source>
</evidence>
<evidence type="ECO:0000313" key="2">
    <source>
        <dbReference type="EMBL" id="CAA9497640.1"/>
    </source>
</evidence>
<gene>
    <name evidence="2" type="ORF">AVDCRST_MAG96-1807</name>
</gene>
<dbReference type="AlphaFoldDB" id="A0A6J4SNK7"/>
<reference evidence="2" key="1">
    <citation type="submission" date="2020-02" db="EMBL/GenBank/DDBJ databases">
        <authorList>
            <person name="Meier V. D."/>
        </authorList>
    </citation>
    <scope>NUCLEOTIDE SEQUENCE</scope>
    <source>
        <strain evidence="2">AVDCRST_MAG96</strain>
    </source>
</reference>
<dbReference type="EMBL" id="CADCVN010000691">
    <property type="protein sequence ID" value="CAA9497640.1"/>
    <property type="molecule type" value="Genomic_DNA"/>
</dbReference>
<organism evidence="2">
    <name type="scientific">uncultured Segetibacter sp</name>
    <dbReference type="NCBI Taxonomy" id="481133"/>
    <lineage>
        <taxon>Bacteria</taxon>
        <taxon>Pseudomonadati</taxon>
        <taxon>Bacteroidota</taxon>
        <taxon>Chitinophagia</taxon>
        <taxon>Chitinophagales</taxon>
        <taxon>Chitinophagaceae</taxon>
        <taxon>Segetibacter</taxon>
        <taxon>environmental samples</taxon>
    </lineage>
</organism>
<proteinExistence type="predicted"/>
<feature type="compositionally biased region" description="Basic and acidic residues" evidence="1">
    <location>
        <begin position="36"/>
        <end position="54"/>
    </location>
</feature>
<protein>
    <submittedName>
        <fullName evidence="2">Uncharacterized protein</fullName>
    </submittedName>
</protein>
<accession>A0A6J4SNK7</accession>
<feature type="region of interest" description="Disordered" evidence="1">
    <location>
        <begin position="1"/>
        <end position="67"/>
    </location>
</feature>
<sequence length="82" mass="9434">MIQRELRASATNTTFMDNAKGLKTDTRGGAKQQGKKNSENKRNRSKKPKDDQDNTKNYGHCKSKTHTSERCFFEHPDLAYDK</sequence>